<keyword evidence="5" id="KW-0732">Signal</keyword>
<reference evidence="7" key="1">
    <citation type="submission" date="2025-05" db="UniProtKB">
        <authorList>
            <consortium name="EnsemblMetazoa"/>
        </authorList>
    </citation>
    <scope>IDENTIFICATION</scope>
</reference>
<dbReference type="CDD" id="cd00707">
    <property type="entry name" value="Pancreat_lipase_like"/>
    <property type="match status" value="1"/>
</dbReference>
<dbReference type="PANTHER" id="PTHR11610:SF190">
    <property type="entry name" value="VITELLOGENIN-3-LIKE PROTEIN"/>
    <property type="match status" value="1"/>
</dbReference>
<comment type="subcellular location">
    <subcellularLocation>
        <location evidence="1">Secreted</location>
    </subcellularLocation>
</comment>
<feature type="domain" description="Lipase" evidence="6">
    <location>
        <begin position="40"/>
        <end position="285"/>
    </location>
</feature>
<organism evidence="7 8">
    <name type="scientific">Diabrotica virgifera virgifera</name>
    <name type="common">western corn rootworm</name>
    <dbReference type="NCBI Taxonomy" id="50390"/>
    <lineage>
        <taxon>Eukaryota</taxon>
        <taxon>Metazoa</taxon>
        <taxon>Ecdysozoa</taxon>
        <taxon>Arthropoda</taxon>
        <taxon>Hexapoda</taxon>
        <taxon>Insecta</taxon>
        <taxon>Pterygota</taxon>
        <taxon>Neoptera</taxon>
        <taxon>Endopterygota</taxon>
        <taxon>Coleoptera</taxon>
        <taxon>Polyphaga</taxon>
        <taxon>Cucujiformia</taxon>
        <taxon>Chrysomeloidea</taxon>
        <taxon>Chrysomelidae</taxon>
        <taxon>Galerucinae</taxon>
        <taxon>Diabroticina</taxon>
        <taxon>Diabroticites</taxon>
        <taxon>Diabrotica</taxon>
    </lineage>
</organism>
<evidence type="ECO:0000256" key="2">
    <source>
        <dbReference type="ARBA" id="ARBA00010701"/>
    </source>
</evidence>
<dbReference type="Proteomes" id="UP001652700">
    <property type="component" value="Unplaced"/>
</dbReference>
<dbReference type="Gene3D" id="3.40.50.1820">
    <property type="entry name" value="alpha/beta hydrolase"/>
    <property type="match status" value="2"/>
</dbReference>
<evidence type="ECO:0000256" key="4">
    <source>
        <dbReference type="RuleBase" id="RU004262"/>
    </source>
</evidence>
<dbReference type="InterPro" id="IPR029058">
    <property type="entry name" value="AB_hydrolase_fold"/>
</dbReference>
<dbReference type="InterPro" id="IPR000734">
    <property type="entry name" value="TAG_lipase"/>
</dbReference>
<evidence type="ECO:0000256" key="1">
    <source>
        <dbReference type="ARBA" id="ARBA00004613"/>
    </source>
</evidence>
<evidence type="ECO:0000256" key="5">
    <source>
        <dbReference type="SAM" id="SignalP"/>
    </source>
</evidence>
<proteinExistence type="inferred from homology"/>
<dbReference type="EnsemblMetazoa" id="XM_050647697.1">
    <property type="protein sequence ID" value="XP_050503654.1"/>
    <property type="gene ID" value="LOC114325855"/>
</dbReference>
<name>A0ABM5K0E4_DIAVI</name>
<dbReference type="Pfam" id="PF00151">
    <property type="entry name" value="Lipase"/>
    <property type="match status" value="2"/>
</dbReference>
<accession>A0ABM5K0E4</accession>
<evidence type="ECO:0000256" key="3">
    <source>
        <dbReference type="ARBA" id="ARBA00022525"/>
    </source>
</evidence>
<feature type="chain" id="PRO_5045271944" description="Lipase domain-containing protein" evidence="5">
    <location>
        <begin position="21"/>
        <end position="635"/>
    </location>
</feature>
<comment type="similarity">
    <text evidence="2 4">Belongs to the AB hydrolase superfamily. Lipase family.</text>
</comment>
<evidence type="ECO:0000259" key="6">
    <source>
        <dbReference type="Pfam" id="PF00151"/>
    </source>
</evidence>
<feature type="domain" description="Lipase" evidence="6">
    <location>
        <begin position="355"/>
        <end position="632"/>
    </location>
</feature>
<keyword evidence="3" id="KW-0964">Secreted</keyword>
<dbReference type="InterPro" id="IPR013818">
    <property type="entry name" value="Lipase"/>
</dbReference>
<evidence type="ECO:0000313" key="8">
    <source>
        <dbReference type="Proteomes" id="UP001652700"/>
    </source>
</evidence>
<dbReference type="GeneID" id="114325855"/>
<dbReference type="SUPFAM" id="SSF53474">
    <property type="entry name" value="alpha/beta-Hydrolases"/>
    <property type="match status" value="2"/>
</dbReference>
<dbReference type="PANTHER" id="PTHR11610">
    <property type="entry name" value="LIPASE"/>
    <property type="match status" value="1"/>
</dbReference>
<evidence type="ECO:0000313" key="7">
    <source>
        <dbReference type="EnsemblMetazoa" id="XP_050503654.1"/>
    </source>
</evidence>
<sequence>MKALILQVVLYAIAINSTQLDKETPLDSQYVDITQTLRVLRITDEDVKIYFRNKQFPDNDIPLSPYNYEKLENDGFSAEKDTVLLIHGWKNSYKSTFNKLLSEAYLSKHDINILVIDWSSVADTWYYPSAVGEVESVGEVVGNFIKRLQTRLQLNLDKTSIVGHSLGAHVAGVAGRTVGGKINYIVGLDPASLGFNFFKRNSKLRPTDAKFVQILHTSLYGIAENMGHADYYANGFVGQPGCSWWEFKLCSHNIAYKYFGESIKSGGFKAQSCRSNSELIWSGCKGPESYMGQFDIDKTIRSMLFNQVNKFLSRMNNVLVLCAIFSCVATIPTSVFRDPSSELYKIQDLSQPIQLKKSVCNDDIKLYFRNQNGRDNENALDVNDTSSLQSLGFSTEKFTIFLIHGWRNEYDSDINTVLTEAYLSNYDVNVFVVDWSNLADDLYVNAASAVGGVGEIVGDYIQSLMKNNNLDLDRTAVIGHSLGAHVAGIVGLALRGKLDYIVGLDPALPLFLIVHDDFRLDATDAKFVQVIHTCAGFLGIDFNIGHSDYFPNGGRDQPGCWMDVVGTCAHGRSFRYFAESIKSGGFIARKCNNYNDFQYNNCSKESSNMGEYHIDKRASGAYYLDTNDDPPYAKN</sequence>
<dbReference type="RefSeq" id="XP_050503654.1">
    <property type="nucleotide sequence ID" value="XM_050647697.1"/>
</dbReference>
<keyword evidence="8" id="KW-1185">Reference proteome</keyword>
<dbReference type="InterPro" id="IPR033906">
    <property type="entry name" value="Lipase_N"/>
</dbReference>
<feature type="signal peptide" evidence="5">
    <location>
        <begin position="1"/>
        <end position="20"/>
    </location>
</feature>
<protein>
    <recommendedName>
        <fullName evidence="6">Lipase domain-containing protein</fullName>
    </recommendedName>
</protein>
<dbReference type="PRINTS" id="PR00821">
    <property type="entry name" value="TAGLIPASE"/>
</dbReference>